<dbReference type="InterPro" id="IPR015806">
    <property type="entry name" value="Pyrv_Knase_insert_dom_sf"/>
</dbReference>
<dbReference type="InterPro" id="IPR015793">
    <property type="entry name" value="Pyrv_Knase_brl"/>
</dbReference>
<evidence type="ECO:0000259" key="14">
    <source>
        <dbReference type="Pfam" id="PF00224"/>
    </source>
</evidence>
<organism evidence="16 17">
    <name type="scientific">Rhizomicrobium electricum</name>
    <dbReference type="NCBI Taxonomy" id="480070"/>
    <lineage>
        <taxon>Bacteria</taxon>
        <taxon>Pseudomonadati</taxon>
        <taxon>Pseudomonadota</taxon>
        <taxon>Alphaproteobacteria</taxon>
        <taxon>Micropepsales</taxon>
        <taxon>Micropepsaceae</taxon>
        <taxon>Rhizomicrobium</taxon>
    </lineage>
</organism>
<keyword evidence="17" id="KW-1185">Reference proteome</keyword>
<evidence type="ECO:0000259" key="15">
    <source>
        <dbReference type="Pfam" id="PF02887"/>
    </source>
</evidence>
<gene>
    <name evidence="16" type="primary">pyk</name>
    <name evidence="16" type="ORF">GCM10008942_27730</name>
</gene>
<sequence length="455" mass="49070">MIRALFEAGADVFRINMSHNSHAELADKVRVIRELEENVGRPIAILADLQGPKIRLGTLPNGERDLAKGEKVHLVRKPSVESGDDIPIPHAEIFAAIQPGEVILIDDGKVRLKIEDVGKDEADAIVENGGVIKNKKGINLPDTVLPIPAMTPKDRSDLDAALALGVDWIALSFVQRPDDMADLKKIVGNKAGCLAKIEKPRAIDWLPEILDLSDAIMVARGDLGVELPVQEVPGKQKLITKMARKAGKPVVVATQMLESMITAPVPTRAEVTDVANAVFDGADAVMLSAESAAGDYPVEAVSMMDKIAMTVEGDPQYIPIMNSQRNEPESTTPDAIMAAVHEVTSTIHARAVVCWTKSGSTALRAARERSDAPIIALTPQLEVSRRLSLVWGLHCIYTEDAQDLDDMVDRAARFAFLEGFAKPGERIVVTAGVPLRTPGATNMLRVAFVGPQKSL</sequence>
<dbReference type="NCBIfam" id="TIGR01064">
    <property type="entry name" value="pyruv_kin"/>
    <property type="match status" value="1"/>
</dbReference>
<evidence type="ECO:0000256" key="7">
    <source>
        <dbReference type="ARBA" id="ARBA00022777"/>
    </source>
</evidence>
<dbReference type="NCBIfam" id="NF004886">
    <property type="entry name" value="PRK06247.1"/>
    <property type="match status" value="1"/>
</dbReference>
<protein>
    <recommendedName>
        <fullName evidence="3 12">Pyruvate kinase</fullName>
        <ecNumber evidence="3 12">2.7.1.40</ecNumber>
    </recommendedName>
</protein>
<dbReference type="InterPro" id="IPR015795">
    <property type="entry name" value="Pyrv_Knase_C"/>
</dbReference>
<dbReference type="GO" id="GO:0016301">
    <property type="term" value="F:kinase activity"/>
    <property type="evidence" value="ECO:0007669"/>
    <property type="project" value="UniProtKB-KW"/>
</dbReference>
<dbReference type="NCBIfam" id="NF004978">
    <property type="entry name" value="PRK06354.1"/>
    <property type="match status" value="1"/>
</dbReference>
<keyword evidence="11 16" id="KW-0670">Pyruvate</keyword>
<keyword evidence="8" id="KW-0067">ATP-binding</keyword>
<accession>A0ABN1EXW8</accession>
<evidence type="ECO:0000256" key="11">
    <source>
        <dbReference type="ARBA" id="ARBA00023317"/>
    </source>
</evidence>
<dbReference type="Gene3D" id="3.40.1380.20">
    <property type="entry name" value="Pyruvate kinase, C-terminal domain"/>
    <property type="match status" value="1"/>
</dbReference>
<evidence type="ECO:0000256" key="2">
    <source>
        <dbReference type="ARBA" id="ARBA00008663"/>
    </source>
</evidence>
<keyword evidence="5" id="KW-0479">Metal-binding</keyword>
<evidence type="ECO:0000256" key="5">
    <source>
        <dbReference type="ARBA" id="ARBA00022723"/>
    </source>
</evidence>
<keyword evidence="10 13" id="KW-0324">Glycolysis</keyword>
<comment type="similarity">
    <text evidence="2 13">Belongs to the pyruvate kinase family.</text>
</comment>
<evidence type="ECO:0000256" key="13">
    <source>
        <dbReference type="RuleBase" id="RU000504"/>
    </source>
</evidence>
<dbReference type="SUPFAM" id="SSF51621">
    <property type="entry name" value="Phosphoenolpyruvate/pyruvate domain"/>
    <property type="match status" value="1"/>
</dbReference>
<dbReference type="InterPro" id="IPR036918">
    <property type="entry name" value="Pyrv_Knase_C_sf"/>
</dbReference>
<dbReference type="PANTHER" id="PTHR11817">
    <property type="entry name" value="PYRUVATE KINASE"/>
    <property type="match status" value="1"/>
</dbReference>
<dbReference type="EC" id="2.7.1.40" evidence="3 12"/>
<evidence type="ECO:0000256" key="3">
    <source>
        <dbReference type="ARBA" id="ARBA00012142"/>
    </source>
</evidence>
<evidence type="ECO:0000256" key="8">
    <source>
        <dbReference type="ARBA" id="ARBA00022840"/>
    </source>
</evidence>
<evidence type="ECO:0000256" key="12">
    <source>
        <dbReference type="NCBIfam" id="TIGR01064"/>
    </source>
</evidence>
<name>A0ABN1EXW8_9PROT</name>
<proteinExistence type="inferred from homology"/>
<dbReference type="InterPro" id="IPR040442">
    <property type="entry name" value="Pyrv_kinase-like_dom_sf"/>
</dbReference>
<dbReference type="SUPFAM" id="SSF50800">
    <property type="entry name" value="PK beta-barrel domain-like"/>
    <property type="match status" value="1"/>
</dbReference>
<evidence type="ECO:0000256" key="1">
    <source>
        <dbReference type="ARBA" id="ARBA00004997"/>
    </source>
</evidence>
<comment type="pathway">
    <text evidence="1 13">Carbohydrate degradation; glycolysis; pyruvate from D-glyceraldehyde 3-phosphate: step 5/5.</text>
</comment>
<keyword evidence="6" id="KW-0547">Nucleotide-binding</keyword>
<feature type="domain" description="Pyruvate kinase C-terminal" evidence="15">
    <location>
        <begin position="334"/>
        <end position="446"/>
    </location>
</feature>
<dbReference type="NCBIfam" id="NF004491">
    <property type="entry name" value="PRK05826.1"/>
    <property type="match status" value="1"/>
</dbReference>
<comment type="catalytic activity">
    <reaction evidence="13">
        <text>pyruvate + ATP = phosphoenolpyruvate + ADP + H(+)</text>
        <dbReference type="Rhea" id="RHEA:18157"/>
        <dbReference type="ChEBI" id="CHEBI:15361"/>
        <dbReference type="ChEBI" id="CHEBI:15378"/>
        <dbReference type="ChEBI" id="CHEBI:30616"/>
        <dbReference type="ChEBI" id="CHEBI:58702"/>
        <dbReference type="ChEBI" id="CHEBI:456216"/>
        <dbReference type="EC" id="2.7.1.40"/>
    </reaction>
</comment>
<dbReference type="InterPro" id="IPR001697">
    <property type="entry name" value="Pyr_Knase"/>
</dbReference>
<evidence type="ECO:0000313" key="17">
    <source>
        <dbReference type="Proteomes" id="UP001499951"/>
    </source>
</evidence>
<keyword evidence="9 13" id="KW-0460">Magnesium</keyword>
<dbReference type="InterPro" id="IPR015813">
    <property type="entry name" value="Pyrv/PenolPyrv_kinase-like_dom"/>
</dbReference>
<dbReference type="Pfam" id="PF02887">
    <property type="entry name" value="PK_C"/>
    <property type="match status" value="1"/>
</dbReference>
<dbReference type="Gene3D" id="3.20.20.60">
    <property type="entry name" value="Phosphoenolpyruvate-binding domains"/>
    <property type="match status" value="1"/>
</dbReference>
<evidence type="ECO:0000256" key="10">
    <source>
        <dbReference type="ARBA" id="ARBA00023152"/>
    </source>
</evidence>
<dbReference type="PRINTS" id="PR01050">
    <property type="entry name" value="PYRUVTKNASE"/>
</dbReference>
<dbReference type="Pfam" id="PF00224">
    <property type="entry name" value="PK"/>
    <property type="match status" value="1"/>
</dbReference>
<dbReference type="Proteomes" id="UP001499951">
    <property type="component" value="Unassembled WGS sequence"/>
</dbReference>
<dbReference type="Gene3D" id="2.40.33.10">
    <property type="entry name" value="PK beta-barrel domain-like"/>
    <property type="match status" value="1"/>
</dbReference>
<reference evidence="16 17" key="1">
    <citation type="journal article" date="2019" name="Int. J. Syst. Evol. Microbiol.">
        <title>The Global Catalogue of Microorganisms (GCM) 10K type strain sequencing project: providing services to taxonomists for standard genome sequencing and annotation.</title>
        <authorList>
            <consortium name="The Broad Institute Genomics Platform"/>
            <consortium name="The Broad Institute Genome Sequencing Center for Infectious Disease"/>
            <person name="Wu L."/>
            <person name="Ma J."/>
        </authorList>
    </citation>
    <scope>NUCLEOTIDE SEQUENCE [LARGE SCALE GENOMIC DNA]</scope>
    <source>
        <strain evidence="16 17">JCM 15089</strain>
    </source>
</reference>
<evidence type="ECO:0000256" key="9">
    <source>
        <dbReference type="ARBA" id="ARBA00022842"/>
    </source>
</evidence>
<keyword evidence="4 13" id="KW-0808">Transferase</keyword>
<evidence type="ECO:0000256" key="4">
    <source>
        <dbReference type="ARBA" id="ARBA00022679"/>
    </source>
</evidence>
<dbReference type="EMBL" id="BAAADD010000007">
    <property type="protein sequence ID" value="GAA0577317.1"/>
    <property type="molecule type" value="Genomic_DNA"/>
</dbReference>
<evidence type="ECO:0000313" key="16">
    <source>
        <dbReference type="EMBL" id="GAA0577317.1"/>
    </source>
</evidence>
<dbReference type="InterPro" id="IPR011037">
    <property type="entry name" value="Pyrv_Knase-like_insert_dom_sf"/>
</dbReference>
<evidence type="ECO:0000256" key="6">
    <source>
        <dbReference type="ARBA" id="ARBA00022741"/>
    </source>
</evidence>
<comment type="caution">
    <text evidence="16">The sequence shown here is derived from an EMBL/GenBank/DDBJ whole genome shotgun (WGS) entry which is preliminary data.</text>
</comment>
<keyword evidence="7 13" id="KW-0418">Kinase</keyword>
<feature type="domain" description="Pyruvate kinase barrel" evidence="14">
    <location>
        <begin position="2"/>
        <end position="301"/>
    </location>
</feature>
<dbReference type="SUPFAM" id="SSF52935">
    <property type="entry name" value="PK C-terminal domain-like"/>
    <property type="match status" value="1"/>
</dbReference>